<evidence type="ECO:0000259" key="2">
    <source>
        <dbReference type="PROSITE" id="PS50836"/>
    </source>
</evidence>
<evidence type="ECO:0000256" key="1">
    <source>
        <dbReference type="SAM" id="SignalP"/>
    </source>
</evidence>
<dbReference type="EnsemblMetazoa" id="CJA42267.1">
    <property type="protein sequence ID" value="CJA42267.1"/>
    <property type="gene ID" value="WBGene00218115"/>
</dbReference>
<dbReference type="InterPro" id="IPR005018">
    <property type="entry name" value="DOMON_domain"/>
</dbReference>
<keyword evidence="4" id="KW-1185">Reference proteome</keyword>
<evidence type="ECO:0000313" key="4">
    <source>
        <dbReference type="Proteomes" id="UP000005237"/>
    </source>
</evidence>
<dbReference type="Proteomes" id="UP000005237">
    <property type="component" value="Unassembled WGS sequence"/>
</dbReference>
<feature type="chain" id="PRO_5035777384" evidence="1">
    <location>
        <begin position="25"/>
        <end position="192"/>
    </location>
</feature>
<organism evidence="3 4">
    <name type="scientific">Caenorhabditis japonica</name>
    <dbReference type="NCBI Taxonomy" id="281687"/>
    <lineage>
        <taxon>Eukaryota</taxon>
        <taxon>Metazoa</taxon>
        <taxon>Ecdysozoa</taxon>
        <taxon>Nematoda</taxon>
        <taxon>Chromadorea</taxon>
        <taxon>Rhabditida</taxon>
        <taxon>Rhabditina</taxon>
        <taxon>Rhabditomorpha</taxon>
        <taxon>Rhabditoidea</taxon>
        <taxon>Rhabditidae</taxon>
        <taxon>Peloderinae</taxon>
        <taxon>Caenorhabditis</taxon>
    </lineage>
</organism>
<keyword evidence="1" id="KW-0732">Signal</keyword>
<dbReference type="InterPro" id="IPR045266">
    <property type="entry name" value="DOH_DOMON"/>
</dbReference>
<dbReference type="CDD" id="cd09631">
    <property type="entry name" value="DOMON_DOH"/>
    <property type="match status" value="1"/>
</dbReference>
<protein>
    <submittedName>
        <fullName evidence="3">DOMON domain-containing protein</fullName>
    </submittedName>
</protein>
<reference evidence="4" key="1">
    <citation type="submission" date="2010-08" db="EMBL/GenBank/DDBJ databases">
        <authorList>
            <consortium name="Caenorhabditis japonica Sequencing Consortium"/>
            <person name="Wilson R.K."/>
        </authorList>
    </citation>
    <scope>NUCLEOTIDE SEQUENCE [LARGE SCALE GENOMIC DNA]</scope>
    <source>
        <strain evidence="4">DF5081</strain>
    </source>
</reference>
<name>A0A8R1EWT4_CAEJA</name>
<dbReference type="PANTHER" id="PTHR36516:SF4">
    <property type="entry name" value="DOMON DOMAIN-CONTAINING PROTEIN Y73F4A.1"/>
    <property type="match status" value="1"/>
</dbReference>
<sequence>MHLSIVSTFAISFILCSFCQKVDSKVCSFENELTATSWNVKNGETKILEIRFEHKNFTENRWTSLAFGNGPGMNNLEAIIFSRGDDHTITTYTAFTPKKKKVDVDDVAYVNVENSSVNGNHLNITVTRPLGSVGPRNHSLEKCVNWIVIPGGTLKSKGHFKKHHGGVEIVKNVCAAQCTSDIGKMVLTNRIH</sequence>
<proteinExistence type="predicted"/>
<feature type="domain" description="DOMON" evidence="2">
    <location>
        <begin position="32"/>
        <end position="152"/>
    </location>
</feature>
<accession>A0A8R1EWT4</accession>
<dbReference type="OMA" id="VCAAQCT"/>
<evidence type="ECO:0000313" key="3">
    <source>
        <dbReference type="EnsemblMetazoa" id="CJA42267.1"/>
    </source>
</evidence>
<dbReference type="AlphaFoldDB" id="A0A8R1EWT4"/>
<dbReference type="PANTHER" id="PTHR36516">
    <property type="entry name" value="PROTEIN CBG04168-RELATED"/>
    <property type="match status" value="1"/>
</dbReference>
<dbReference type="Pfam" id="PF03351">
    <property type="entry name" value="DOMON"/>
    <property type="match status" value="1"/>
</dbReference>
<dbReference type="PROSITE" id="PS50836">
    <property type="entry name" value="DOMON"/>
    <property type="match status" value="1"/>
</dbReference>
<feature type="signal peptide" evidence="1">
    <location>
        <begin position="1"/>
        <end position="24"/>
    </location>
</feature>
<reference evidence="3" key="2">
    <citation type="submission" date="2022-06" db="UniProtKB">
        <authorList>
            <consortium name="EnsemblMetazoa"/>
        </authorList>
    </citation>
    <scope>IDENTIFICATION</scope>
    <source>
        <strain evidence="3">DF5081</strain>
    </source>
</reference>